<dbReference type="EMBL" id="GL002795">
    <property type="protein sequence ID" value="EES20397.1"/>
    <property type="molecule type" value="Genomic_DNA"/>
</dbReference>
<evidence type="ECO:0000313" key="2">
    <source>
        <dbReference type="EMBL" id="EES20397.1"/>
    </source>
</evidence>
<evidence type="ECO:0000256" key="1">
    <source>
        <dbReference type="SAM" id="MobiDB-lite"/>
    </source>
</evidence>
<dbReference type="PANTHER" id="PTHR34484">
    <property type="entry name" value="OS02G0832600 PROTEIN"/>
    <property type="match status" value="1"/>
</dbReference>
<feature type="region of interest" description="Disordered" evidence="1">
    <location>
        <begin position="1"/>
        <end position="25"/>
    </location>
</feature>
<reference evidence="2" key="1">
    <citation type="journal article" date="2009" name="Nature">
        <title>The Sorghum bicolor genome and the diversification of grasses.</title>
        <authorList>
            <person name="Paterson A.H."/>
            <person name="Bowers J.E."/>
            <person name="Bruggmann R."/>
            <person name="Dubchak I."/>
            <person name="Grimwood J."/>
            <person name="Gundlach H."/>
            <person name="Haberer G."/>
            <person name="Hellsten U."/>
            <person name="Mitros T."/>
            <person name="Poliakov A."/>
            <person name="Schmutz J."/>
            <person name="Spannagl M."/>
            <person name="Tang H."/>
            <person name="Wang X."/>
            <person name="Wicker T."/>
            <person name="Bharti A.K."/>
            <person name="Chapman J."/>
            <person name="Feltus F.A."/>
            <person name="Gowik U."/>
            <person name="Grigoriev I.V."/>
            <person name="Lyons E."/>
            <person name="Maher C.A."/>
            <person name="Martis M."/>
            <person name="Narechania A."/>
            <person name="Otillar R.P."/>
            <person name="Penning B.W."/>
            <person name="Salamov A.A."/>
            <person name="Wang Y."/>
            <person name="Zhang L."/>
            <person name="Carpita N.C."/>
            <person name="Freeling M."/>
            <person name="Gingle A.R."/>
            <person name="Hash C.T."/>
            <person name="Keller B."/>
            <person name="Klein P."/>
            <person name="Kresovich S."/>
            <person name="McCann M.C."/>
            <person name="Ming R."/>
            <person name="Peterson D.G."/>
            <person name="Mehboob-ur-Rahman"/>
            <person name="Ware D."/>
            <person name="Westhoff P."/>
            <person name="Mayer K.F."/>
            <person name="Messing J."/>
            <person name="Rokhsar D.S."/>
        </authorList>
    </citation>
    <scope>NUCLEOTIDE SEQUENCE [LARGE SCALE GENOMIC DNA]</scope>
</reference>
<organism evidence="2">
    <name type="scientific">Sorghum bicolor</name>
    <name type="common">Sorghum</name>
    <name type="synonym">Sorghum vulgare</name>
    <dbReference type="NCBI Taxonomy" id="4558"/>
    <lineage>
        <taxon>Eukaryota</taxon>
        <taxon>Viridiplantae</taxon>
        <taxon>Streptophyta</taxon>
        <taxon>Embryophyta</taxon>
        <taxon>Tracheophyta</taxon>
        <taxon>Spermatophyta</taxon>
        <taxon>Magnoliopsida</taxon>
        <taxon>Liliopsida</taxon>
        <taxon>Poales</taxon>
        <taxon>Poaceae</taxon>
        <taxon>PACMAD clade</taxon>
        <taxon>Panicoideae</taxon>
        <taxon>Andropogonodae</taxon>
        <taxon>Andropogoneae</taxon>
        <taxon>Sorghinae</taxon>
        <taxon>Sorghum</taxon>
    </lineage>
</organism>
<gene>
    <name evidence="2" type="primary">Sb0201s002010</name>
    <name evidence="2" type="ORF">SORBIDRAFT_0201s002010</name>
</gene>
<dbReference type="PANTHER" id="PTHR34484:SF1">
    <property type="entry name" value="OS09G0553700 PROTEIN"/>
    <property type="match status" value="1"/>
</dbReference>
<proteinExistence type="predicted"/>
<sequence>SLSLGHIRLRAGENSSSDKSDVEEHIEVERRLDHDLSRFETVHGRPGPWRRRRGR</sequence>
<protein>
    <submittedName>
        <fullName evidence="2">Uncharacterized protein</fullName>
    </submittedName>
</protein>
<accession>C6JSA8</accession>
<feature type="non-terminal residue" evidence="2">
    <location>
        <position position="1"/>
    </location>
</feature>
<feature type="compositionally biased region" description="Basic and acidic residues" evidence="1">
    <location>
        <begin position="16"/>
        <end position="25"/>
    </location>
</feature>
<dbReference type="AlphaFoldDB" id="C6JSA8"/>
<dbReference type="HOGENOM" id="CLU_3038641_0_0_1"/>
<name>C6JSA8_SORBI</name>